<comment type="caution">
    <text evidence="2">The sequence shown here is derived from an EMBL/GenBank/DDBJ whole genome shotgun (WGS) entry which is preliminary data.</text>
</comment>
<protein>
    <submittedName>
        <fullName evidence="2">Ubiquitin</fullName>
    </submittedName>
</protein>
<dbReference type="InterPro" id="IPR000626">
    <property type="entry name" value="Ubiquitin-like_dom"/>
</dbReference>
<dbReference type="STRING" id="158441.A0A226DBC7"/>
<name>A0A226DBC7_FOLCA</name>
<feature type="domain" description="Ubiquitin-like" evidence="1">
    <location>
        <begin position="134"/>
        <end position="168"/>
    </location>
</feature>
<evidence type="ECO:0000259" key="1">
    <source>
        <dbReference type="PROSITE" id="PS50053"/>
    </source>
</evidence>
<organism evidence="2 3">
    <name type="scientific">Folsomia candida</name>
    <name type="common">Springtail</name>
    <dbReference type="NCBI Taxonomy" id="158441"/>
    <lineage>
        <taxon>Eukaryota</taxon>
        <taxon>Metazoa</taxon>
        <taxon>Ecdysozoa</taxon>
        <taxon>Arthropoda</taxon>
        <taxon>Hexapoda</taxon>
        <taxon>Collembola</taxon>
        <taxon>Entomobryomorpha</taxon>
        <taxon>Isotomoidea</taxon>
        <taxon>Isotomidae</taxon>
        <taxon>Proisotominae</taxon>
        <taxon>Folsomia</taxon>
    </lineage>
</organism>
<dbReference type="OrthoDB" id="428577at2759"/>
<dbReference type="Pfam" id="PF00240">
    <property type="entry name" value="ubiquitin"/>
    <property type="match status" value="1"/>
</dbReference>
<evidence type="ECO:0000313" key="2">
    <source>
        <dbReference type="EMBL" id="OXA42440.1"/>
    </source>
</evidence>
<accession>A0A226DBC7</accession>
<dbReference type="Proteomes" id="UP000198287">
    <property type="component" value="Unassembled WGS sequence"/>
</dbReference>
<dbReference type="PANTHER" id="PTHR36649">
    <property type="entry name" value="UBIQUITIN-LIKE DOMAIN-CONTAINING PROTEIN"/>
    <property type="match status" value="1"/>
</dbReference>
<gene>
    <name evidence="2" type="ORF">Fcan01_22756</name>
</gene>
<sequence length="363" mass="41155">MTDTLVHSALRAITSVDFVSQDELNRQKDEKNNDAVPRSFNGINFNPQTLLMRGPVPTEVRDASLQKTDKDVFYDKKKACDEVDAISIANPRALTTILEQLGRKYILLSGLNREDTIRDVRKMMHRKGEIHLGRLLYAGQVLEDCRRMSDYNIVNGSVIHCVLDLRGGSEDPIKYIDENLRDPRFDYDFGKLNDDGLTFMRGPCEYKRPIGWTRHAFKVIDRFGDNVWLGLGGKRRDICDPVPGEWAVSYHGTNKDNVGSIAENGFLLCRGQRFLFGRGIYSTPDINVAERYATEFEHDGDTYKVVLQNRVNPAAVKVVPDSVTGAGEYWIVQDEYDIHAYGLLIKKCPRNHTNNGDSACTIF</sequence>
<dbReference type="AlphaFoldDB" id="A0A226DBC7"/>
<dbReference type="SUPFAM" id="SSF56399">
    <property type="entry name" value="ADP-ribosylation"/>
    <property type="match status" value="1"/>
</dbReference>
<dbReference type="SUPFAM" id="SSF54236">
    <property type="entry name" value="Ubiquitin-like"/>
    <property type="match status" value="1"/>
</dbReference>
<dbReference type="Gene3D" id="3.90.228.10">
    <property type="match status" value="1"/>
</dbReference>
<keyword evidence="3" id="KW-1185">Reference proteome</keyword>
<proteinExistence type="predicted"/>
<dbReference type="PROSITE" id="PS50053">
    <property type="entry name" value="UBIQUITIN_2"/>
    <property type="match status" value="1"/>
</dbReference>
<evidence type="ECO:0000313" key="3">
    <source>
        <dbReference type="Proteomes" id="UP000198287"/>
    </source>
</evidence>
<dbReference type="InterPro" id="IPR029071">
    <property type="entry name" value="Ubiquitin-like_domsf"/>
</dbReference>
<dbReference type="EMBL" id="LNIX01000026">
    <property type="protein sequence ID" value="OXA42440.1"/>
    <property type="molecule type" value="Genomic_DNA"/>
</dbReference>
<dbReference type="PANTHER" id="PTHR36649:SF28">
    <property type="entry name" value="UBIQUITIN-LIKE DOMAIN-CONTAINING PROTEIN"/>
    <property type="match status" value="1"/>
</dbReference>
<reference evidence="2 3" key="1">
    <citation type="submission" date="2015-12" db="EMBL/GenBank/DDBJ databases">
        <title>The genome of Folsomia candida.</title>
        <authorList>
            <person name="Faddeeva A."/>
            <person name="Derks M.F."/>
            <person name="Anvar Y."/>
            <person name="Smit S."/>
            <person name="Van Straalen N."/>
            <person name="Roelofs D."/>
        </authorList>
    </citation>
    <scope>NUCLEOTIDE SEQUENCE [LARGE SCALE GENOMIC DNA]</scope>
    <source>
        <strain evidence="2 3">VU population</strain>
        <tissue evidence="2">Whole body</tissue>
    </source>
</reference>
<dbReference type="Gene3D" id="3.10.20.90">
    <property type="entry name" value="Phosphatidylinositol 3-kinase Catalytic Subunit, Chain A, domain 1"/>
    <property type="match status" value="1"/>
</dbReference>